<dbReference type="EMBL" id="JARBHA010000010">
    <property type="protein sequence ID" value="KAJ9690544.1"/>
    <property type="molecule type" value="Genomic_DNA"/>
</dbReference>
<dbReference type="PANTHER" id="PTHR11746">
    <property type="entry name" value="O-METHYLTRANSFERASE"/>
    <property type="match status" value="1"/>
</dbReference>
<accession>A0AA38ZKJ8</accession>
<evidence type="ECO:0000313" key="8">
    <source>
        <dbReference type="Proteomes" id="UP001168098"/>
    </source>
</evidence>
<organism evidence="7 8">
    <name type="scientific">Vitis rotundifolia</name>
    <name type="common">Muscadine grape</name>
    <dbReference type="NCBI Taxonomy" id="103349"/>
    <lineage>
        <taxon>Eukaryota</taxon>
        <taxon>Viridiplantae</taxon>
        <taxon>Streptophyta</taxon>
        <taxon>Embryophyta</taxon>
        <taxon>Tracheophyta</taxon>
        <taxon>Spermatophyta</taxon>
        <taxon>Magnoliopsida</taxon>
        <taxon>eudicotyledons</taxon>
        <taxon>Gunneridae</taxon>
        <taxon>Pentapetalae</taxon>
        <taxon>rosids</taxon>
        <taxon>Vitales</taxon>
        <taxon>Vitaceae</taxon>
        <taxon>Viteae</taxon>
        <taxon>Vitis</taxon>
    </lineage>
</organism>
<dbReference type="PROSITE" id="PS51683">
    <property type="entry name" value="SAM_OMT_II"/>
    <property type="match status" value="1"/>
</dbReference>
<keyword evidence="2" id="KW-0808">Transferase</keyword>
<feature type="domain" description="O-methyltransferase C-terminal" evidence="5">
    <location>
        <begin position="128"/>
        <end position="336"/>
    </location>
</feature>
<keyword evidence="1" id="KW-0489">Methyltransferase</keyword>
<evidence type="ECO:0000256" key="3">
    <source>
        <dbReference type="ARBA" id="ARBA00022691"/>
    </source>
</evidence>
<name>A0AA38ZKJ8_VITRO</name>
<dbReference type="GO" id="GO:0008171">
    <property type="term" value="F:O-methyltransferase activity"/>
    <property type="evidence" value="ECO:0007669"/>
    <property type="project" value="InterPro"/>
</dbReference>
<dbReference type="AlphaFoldDB" id="A0AA38ZKJ8"/>
<reference evidence="7 8" key="1">
    <citation type="journal article" date="2023" name="BMC Biotechnol.">
        <title>Vitis rotundifolia cv Carlos genome sequencing.</title>
        <authorList>
            <person name="Huff M."/>
            <person name="Hulse-Kemp A."/>
            <person name="Scheffler B."/>
            <person name="Youngblood R."/>
            <person name="Simpson S."/>
            <person name="Babiker E."/>
            <person name="Staton M."/>
        </authorList>
    </citation>
    <scope>NUCLEOTIDE SEQUENCE [LARGE SCALE GENOMIC DNA]</scope>
    <source>
        <tissue evidence="7">Leaf</tissue>
    </source>
</reference>
<feature type="active site" description="Proton acceptor" evidence="4">
    <location>
        <position position="258"/>
    </location>
</feature>
<dbReference type="Gene3D" id="1.10.10.10">
    <property type="entry name" value="Winged helix-like DNA-binding domain superfamily/Winged helix DNA-binding domain"/>
    <property type="match status" value="1"/>
</dbReference>
<dbReference type="Pfam" id="PF08100">
    <property type="entry name" value="Dimerisation"/>
    <property type="match status" value="1"/>
</dbReference>
<keyword evidence="8" id="KW-1185">Reference proteome</keyword>
<dbReference type="PIRSF" id="PIRSF005739">
    <property type="entry name" value="O-mtase"/>
    <property type="match status" value="1"/>
</dbReference>
<dbReference type="InterPro" id="IPR016461">
    <property type="entry name" value="COMT-like"/>
</dbReference>
<dbReference type="SUPFAM" id="SSF46785">
    <property type="entry name" value="Winged helix' DNA-binding domain"/>
    <property type="match status" value="1"/>
</dbReference>
<dbReference type="CDD" id="cd02440">
    <property type="entry name" value="AdoMet_MTases"/>
    <property type="match status" value="1"/>
</dbReference>
<evidence type="ECO:0000256" key="4">
    <source>
        <dbReference type="PIRSR" id="PIRSR005739-1"/>
    </source>
</evidence>
<evidence type="ECO:0000259" key="5">
    <source>
        <dbReference type="Pfam" id="PF00891"/>
    </source>
</evidence>
<dbReference type="FunFam" id="1.10.10.10:FF:000213">
    <property type="entry name" value="Coniferyl alcohol 9-O-methyltransferase"/>
    <property type="match status" value="1"/>
</dbReference>
<evidence type="ECO:0000256" key="2">
    <source>
        <dbReference type="ARBA" id="ARBA00022679"/>
    </source>
</evidence>
<dbReference type="Pfam" id="PF00891">
    <property type="entry name" value="Methyltransf_2"/>
    <property type="match status" value="1"/>
</dbReference>
<protein>
    <recommendedName>
        <fullName evidence="9">Trans-resveratrol di-O-methyltransferase</fullName>
    </recommendedName>
</protein>
<dbReference type="GO" id="GO:0008757">
    <property type="term" value="F:S-adenosylmethionine-dependent methyltransferase activity"/>
    <property type="evidence" value="ECO:0007669"/>
    <property type="project" value="UniProtKB-ARBA"/>
</dbReference>
<dbReference type="GO" id="GO:0032259">
    <property type="term" value="P:methylation"/>
    <property type="evidence" value="ECO:0007669"/>
    <property type="project" value="UniProtKB-KW"/>
</dbReference>
<evidence type="ECO:0000313" key="7">
    <source>
        <dbReference type="EMBL" id="KAJ9690544.1"/>
    </source>
</evidence>
<evidence type="ECO:0008006" key="9">
    <source>
        <dbReference type="Google" id="ProtNLM"/>
    </source>
</evidence>
<keyword evidence="3" id="KW-0949">S-adenosyl-L-methionine</keyword>
<comment type="caution">
    <text evidence="7">The sequence shown here is derived from an EMBL/GenBank/DDBJ whole genome shotgun (WGS) entry which is preliminary data.</text>
</comment>
<dbReference type="InterPro" id="IPR036388">
    <property type="entry name" value="WH-like_DNA-bd_sf"/>
</dbReference>
<proteinExistence type="predicted"/>
<dbReference type="Gene3D" id="3.40.50.150">
    <property type="entry name" value="Vaccinia Virus protein VP39"/>
    <property type="match status" value="1"/>
</dbReference>
<dbReference type="InterPro" id="IPR001077">
    <property type="entry name" value="COMT_C"/>
</dbReference>
<dbReference type="SUPFAM" id="SSF53335">
    <property type="entry name" value="S-adenosyl-L-methionine-dependent methyltransferases"/>
    <property type="match status" value="1"/>
</dbReference>
<dbReference type="FunFam" id="3.40.50.150:FF:000057">
    <property type="entry name" value="O-methyltransferase ZRP4"/>
    <property type="match status" value="1"/>
</dbReference>
<dbReference type="Proteomes" id="UP001168098">
    <property type="component" value="Unassembled WGS sequence"/>
</dbReference>
<evidence type="ECO:0000259" key="6">
    <source>
        <dbReference type="Pfam" id="PF08100"/>
    </source>
</evidence>
<dbReference type="InterPro" id="IPR029063">
    <property type="entry name" value="SAM-dependent_MTases_sf"/>
</dbReference>
<feature type="domain" description="O-methyltransferase dimerisation" evidence="6">
    <location>
        <begin position="21"/>
        <end position="106"/>
    </location>
</feature>
<evidence type="ECO:0000256" key="1">
    <source>
        <dbReference type="ARBA" id="ARBA00022603"/>
    </source>
</evidence>
<dbReference type="InterPro" id="IPR036390">
    <property type="entry name" value="WH_DNA-bd_sf"/>
</dbReference>
<dbReference type="GO" id="GO:0046983">
    <property type="term" value="F:protein dimerization activity"/>
    <property type="evidence" value="ECO:0007669"/>
    <property type="project" value="InterPro"/>
</dbReference>
<dbReference type="GO" id="GO:0009717">
    <property type="term" value="P:isoflavonoid biosynthetic process"/>
    <property type="evidence" value="ECO:0007669"/>
    <property type="project" value="UniProtKB-ARBA"/>
</dbReference>
<sequence>MGHIHGQGRSELFEAQSFIYKHVFSFMDSMSLKCAVQLGIPDAIHNHNQPITLPELASAIQIPPEKTSRLHQLMRLLVHSGFFATQKVDENQEGYVLTPPSRLLVKGNATSLAPIVLGMLDPVLVTPWHFLGSWLQGSSLTAFEAAHGMDLWNYGNQNPEFLSFMGEIMATDSRMMSLAIRESKEIFEGLSSLVDVGGGTGTMARGICEAFPHLKCTVLDLPQVVANLPKSENLDYVGGDMFQSIPSADAIFIKSVLHNWSDEDCVKILKRCREAIPSSAEGGKVIIIDLVLSNKKDEHELAKTKLFYDMMMMVLVAGKERCEEEWEKLFLEAGFSHYKITPRFGVLSLIEVYP</sequence>
<dbReference type="InterPro" id="IPR012967">
    <property type="entry name" value="COMT_dimerisation"/>
</dbReference>
<gene>
    <name evidence="7" type="ORF">PVL29_012941</name>
</gene>